<dbReference type="AlphaFoldDB" id="A0A0E4FY44"/>
<sequence length="53" mass="6147">MTSGYFEDTEIGDSRKAGPYFVSKDEIIQFAKQYEHGPSTSMRKLLRAQFLRD</sequence>
<name>A0A0E4FY44_9BRAD</name>
<dbReference type="Proteomes" id="UP000063308">
    <property type="component" value="Chromosome"/>
</dbReference>
<evidence type="ECO:0000313" key="1">
    <source>
        <dbReference type="EMBL" id="BAR57384.1"/>
    </source>
</evidence>
<organism evidence="1 2">
    <name type="scientific">Bradyrhizobium diazoefficiens</name>
    <dbReference type="NCBI Taxonomy" id="1355477"/>
    <lineage>
        <taxon>Bacteria</taxon>
        <taxon>Pseudomonadati</taxon>
        <taxon>Pseudomonadota</taxon>
        <taxon>Alphaproteobacteria</taxon>
        <taxon>Hyphomicrobiales</taxon>
        <taxon>Nitrobacteraceae</taxon>
        <taxon>Bradyrhizobium</taxon>
    </lineage>
</organism>
<evidence type="ECO:0000313" key="2">
    <source>
        <dbReference type="Proteomes" id="UP000063308"/>
    </source>
</evidence>
<dbReference type="RefSeq" id="WP_249163272.1">
    <property type="nucleotide sequence ID" value="NZ_CP126038.1"/>
</dbReference>
<protein>
    <submittedName>
        <fullName evidence="1">Uncharacterized protein</fullName>
    </submittedName>
</protein>
<gene>
    <name evidence="1" type="ORF">NK6_4215</name>
</gene>
<reference evidence="1 2" key="1">
    <citation type="submission" date="2014-11" db="EMBL/GenBank/DDBJ databases">
        <title>Symbiosis island explosion on the genome of extra-slow-growing strains of soybean bradyrhizobia with massive insertion sequences.</title>
        <authorList>
            <person name="Iida T."/>
            <person name="Minamisawa K."/>
        </authorList>
    </citation>
    <scope>NUCLEOTIDE SEQUENCE [LARGE SCALE GENOMIC DNA]</scope>
    <source>
        <strain evidence="1 2">NK6</strain>
    </source>
</reference>
<accession>A0A0E4FY44</accession>
<proteinExistence type="predicted"/>
<dbReference type="EMBL" id="AP014685">
    <property type="protein sequence ID" value="BAR57384.1"/>
    <property type="molecule type" value="Genomic_DNA"/>
</dbReference>